<evidence type="ECO:0000256" key="1">
    <source>
        <dbReference type="SAM" id="SignalP"/>
    </source>
</evidence>
<accession>A0ABN7SF57</accession>
<keyword evidence="3" id="KW-1185">Reference proteome</keyword>
<dbReference type="Proteomes" id="UP001158576">
    <property type="component" value="Chromosome XSR"/>
</dbReference>
<organism evidence="2 3">
    <name type="scientific">Oikopleura dioica</name>
    <name type="common">Tunicate</name>
    <dbReference type="NCBI Taxonomy" id="34765"/>
    <lineage>
        <taxon>Eukaryota</taxon>
        <taxon>Metazoa</taxon>
        <taxon>Chordata</taxon>
        <taxon>Tunicata</taxon>
        <taxon>Appendicularia</taxon>
        <taxon>Copelata</taxon>
        <taxon>Oikopleuridae</taxon>
        <taxon>Oikopleura</taxon>
    </lineage>
</organism>
<reference evidence="2 3" key="1">
    <citation type="submission" date="2021-04" db="EMBL/GenBank/DDBJ databases">
        <authorList>
            <person name="Bliznina A."/>
        </authorList>
    </citation>
    <scope>NUCLEOTIDE SEQUENCE [LARGE SCALE GENOMIC DNA]</scope>
</reference>
<dbReference type="EMBL" id="OU015569">
    <property type="protein sequence ID" value="CAG5098805.1"/>
    <property type="molecule type" value="Genomic_DNA"/>
</dbReference>
<feature type="chain" id="PRO_5045591493" evidence="1">
    <location>
        <begin position="18"/>
        <end position="249"/>
    </location>
</feature>
<evidence type="ECO:0000313" key="2">
    <source>
        <dbReference type="EMBL" id="CAG5098805.1"/>
    </source>
</evidence>
<sequence>MLLFHFLAILLVKQLEAKNKRYIKCKACSKTENAGPFFTDFESEEDVEKTAADVDTSCDKPENSKSIKCDKTAGCLMIKDKQNNIFNFGCVKKWNQEKKKGEPIEKSGYNPNTIKALENFDRCEPKNKKSGGCKMPGFESFDVSNLLTSSIPSERDKFVNNLFECGANFCYICDNGDDCNYSEDIRDANFEKWYKDKQESEKVTTTTKAEITETTTTLATDISDKNSTAPVPFASLTIISIALIHFFLP</sequence>
<name>A0ABN7SF57_OIKDI</name>
<gene>
    <name evidence="2" type="ORF">OKIOD_LOCUS7551</name>
</gene>
<feature type="signal peptide" evidence="1">
    <location>
        <begin position="1"/>
        <end position="17"/>
    </location>
</feature>
<proteinExistence type="predicted"/>
<evidence type="ECO:0000313" key="3">
    <source>
        <dbReference type="Proteomes" id="UP001158576"/>
    </source>
</evidence>
<keyword evidence="1" id="KW-0732">Signal</keyword>
<protein>
    <submittedName>
        <fullName evidence="2">Oidioi.mRNA.OKI2018_I69.XSR.g15993.t1.cds</fullName>
    </submittedName>
</protein>